<evidence type="ECO:0000313" key="2">
    <source>
        <dbReference type="Proteomes" id="UP000215914"/>
    </source>
</evidence>
<keyword evidence="2" id="KW-1185">Reference proteome</keyword>
<protein>
    <submittedName>
        <fullName evidence="1">Uncharacterized protein</fullName>
    </submittedName>
</protein>
<dbReference type="EMBL" id="CM007905">
    <property type="protein sequence ID" value="OTF91133.1"/>
    <property type="molecule type" value="Genomic_DNA"/>
</dbReference>
<accession>A0A251RY51</accession>
<evidence type="ECO:0000313" key="1">
    <source>
        <dbReference type="EMBL" id="OTF91133.1"/>
    </source>
</evidence>
<organism evidence="1 2">
    <name type="scientific">Helianthus annuus</name>
    <name type="common">Common sunflower</name>
    <dbReference type="NCBI Taxonomy" id="4232"/>
    <lineage>
        <taxon>Eukaryota</taxon>
        <taxon>Viridiplantae</taxon>
        <taxon>Streptophyta</taxon>
        <taxon>Embryophyta</taxon>
        <taxon>Tracheophyta</taxon>
        <taxon>Spermatophyta</taxon>
        <taxon>Magnoliopsida</taxon>
        <taxon>eudicotyledons</taxon>
        <taxon>Gunneridae</taxon>
        <taxon>Pentapetalae</taxon>
        <taxon>asterids</taxon>
        <taxon>campanulids</taxon>
        <taxon>Asterales</taxon>
        <taxon>Asteraceae</taxon>
        <taxon>Asteroideae</taxon>
        <taxon>Heliantheae alliance</taxon>
        <taxon>Heliantheae</taxon>
        <taxon>Helianthus</taxon>
    </lineage>
</organism>
<reference evidence="2" key="1">
    <citation type="journal article" date="2017" name="Nature">
        <title>The sunflower genome provides insights into oil metabolism, flowering and Asterid evolution.</title>
        <authorList>
            <person name="Badouin H."/>
            <person name="Gouzy J."/>
            <person name="Grassa C.J."/>
            <person name="Murat F."/>
            <person name="Staton S.E."/>
            <person name="Cottret L."/>
            <person name="Lelandais-Briere C."/>
            <person name="Owens G.L."/>
            <person name="Carrere S."/>
            <person name="Mayjonade B."/>
            <person name="Legrand L."/>
            <person name="Gill N."/>
            <person name="Kane N.C."/>
            <person name="Bowers J.E."/>
            <person name="Hubner S."/>
            <person name="Bellec A."/>
            <person name="Berard A."/>
            <person name="Berges H."/>
            <person name="Blanchet N."/>
            <person name="Boniface M.C."/>
            <person name="Brunel D."/>
            <person name="Catrice O."/>
            <person name="Chaidir N."/>
            <person name="Claudel C."/>
            <person name="Donnadieu C."/>
            <person name="Faraut T."/>
            <person name="Fievet G."/>
            <person name="Helmstetter N."/>
            <person name="King M."/>
            <person name="Knapp S.J."/>
            <person name="Lai Z."/>
            <person name="Le Paslier M.C."/>
            <person name="Lippi Y."/>
            <person name="Lorenzon L."/>
            <person name="Mandel J.R."/>
            <person name="Marage G."/>
            <person name="Marchand G."/>
            <person name="Marquand E."/>
            <person name="Bret-Mestries E."/>
            <person name="Morien E."/>
            <person name="Nambeesan S."/>
            <person name="Nguyen T."/>
            <person name="Pegot-Espagnet P."/>
            <person name="Pouilly N."/>
            <person name="Raftis F."/>
            <person name="Sallet E."/>
            <person name="Schiex T."/>
            <person name="Thomas J."/>
            <person name="Vandecasteele C."/>
            <person name="Vares D."/>
            <person name="Vear F."/>
            <person name="Vautrin S."/>
            <person name="Crespi M."/>
            <person name="Mangin B."/>
            <person name="Burke J.M."/>
            <person name="Salse J."/>
            <person name="Munos S."/>
            <person name="Vincourt P."/>
            <person name="Rieseberg L.H."/>
            <person name="Langlade N.B."/>
        </authorList>
    </citation>
    <scope>NUCLEOTIDE SEQUENCE [LARGE SCALE GENOMIC DNA]</scope>
    <source>
        <strain evidence="2">cv. SF193</strain>
    </source>
</reference>
<dbReference type="Proteomes" id="UP000215914">
    <property type="component" value="Chromosome 16"/>
</dbReference>
<dbReference type="InParanoid" id="A0A251RY51"/>
<gene>
    <name evidence="1" type="ORF">HannXRQ_Chr16g0507411</name>
</gene>
<proteinExistence type="predicted"/>
<name>A0A251RY51_HELAN</name>
<sequence length="104" mass="11836">MSAGSSKAVNKVRRFGPVDSVNSVDVSAHGERMILHVLEQHYGNHTLASFAQGHQDFLHVQMLKARRTCSMTSFRMKTRREGTQKIVMIELSLTLHQHHKNLKN</sequence>
<dbReference type="AlphaFoldDB" id="A0A251RY51"/>